<dbReference type="CDD" id="cd00761">
    <property type="entry name" value="Glyco_tranf_GTA_type"/>
    <property type="match status" value="1"/>
</dbReference>
<dbReference type="InterPro" id="IPR001173">
    <property type="entry name" value="Glyco_trans_2-like"/>
</dbReference>
<proteinExistence type="predicted"/>
<dbReference type="Proteomes" id="UP001500740">
    <property type="component" value="Unassembled WGS sequence"/>
</dbReference>
<dbReference type="InterPro" id="IPR050834">
    <property type="entry name" value="Glycosyltransf_2"/>
</dbReference>
<dbReference type="SUPFAM" id="SSF53448">
    <property type="entry name" value="Nucleotide-diphospho-sugar transferases"/>
    <property type="match status" value="1"/>
</dbReference>
<gene>
    <name evidence="2" type="ORF">GCM10008935_25250</name>
</gene>
<protein>
    <recommendedName>
        <fullName evidence="1">Glycosyltransferase 2-like domain-containing protein</fullName>
    </recommendedName>
</protein>
<dbReference type="SUPFAM" id="SSF53756">
    <property type="entry name" value="UDP-Glycosyltransferase/glycogen phosphorylase"/>
    <property type="match status" value="1"/>
</dbReference>
<dbReference type="SUPFAM" id="SSF48452">
    <property type="entry name" value="TPR-like"/>
    <property type="match status" value="1"/>
</dbReference>
<dbReference type="Gene3D" id="3.90.550.10">
    <property type="entry name" value="Spore Coat Polysaccharide Biosynthesis Protein SpsA, Chain A"/>
    <property type="match status" value="1"/>
</dbReference>
<dbReference type="PANTHER" id="PTHR43685:SF2">
    <property type="entry name" value="GLYCOSYLTRANSFERASE 2-LIKE DOMAIN-CONTAINING PROTEIN"/>
    <property type="match status" value="1"/>
</dbReference>
<dbReference type="Pfam" id="PF00535">
    <property type="entry name" value="Glycos_transf_2"/>
    <property type="match status" value="1"/>
</dbReference>
<evidence type="ECO:0000313" key="3">
    <source>
        <dbReference type="Proteomes" id="UP001500740"/>
    </source>
</evidence>
<evidence type="ECO:0000259" key="1">
    <source>
        <dbReference type="Pfam" id="PF00535"/>
    </source>
</evidence>
<comment type="caution">
    <text evidence="2">The sequence shown here is derived from an EMBL/GenBank/DDBJ whole genome shotgun (WGS) entry which is preliminary data.</text>
</comment>
<dbReference type="InterPro" id="IPR029044">
    <property type="entry name" value="Nucleotide-diphossugar_trans"/>
</dbReference>
<dbReference type="RefSeq" id="WP_343784086.1">
    <property type="nucleotide sequence ID" value="NZ_BAAACZ010000024.1"/>
</dbReference>
<organism evidence="2 3">
    <name type="scientific">Alkalibacillus silvisoli</name>
    <dbReference type="NCBI Taxonomy" id="392823"/>
    <lineage>
        <taxon>Bacteria</taxon>
        <taxon>Bacillati</taxon>
        <taxon>Bacillota</taxon>
        <taxon>Bacilli</taxon>
        <taxon>Bacillales</taxon>
        <taxon>Bacillaceae</taxon>
        <taxon>Alkalibacillus</taxon>
    </lineage>
</organism>
<feature type="domain" description="Glycosyltransferase 2-like" evidence="1">
    <location>
        <begin position="257"/>
        <end position="370"/>
    </location>
</feature>
<keyword evidence="3" id="KW-1185">Reference proteome</keyword>
<dbReference type="EMBL" id="BAAACZ010000024">
    <property type="protein sequence ID" value="GAA0468370.1"/>
    <property type="molecule type" value="Genomic_DNA"/>
</dbReference>
<sequence length="872" mass="101311">MSKQETNHVNKQLEEARRLNEQLTVDYYSKKKHYNTVKHNVVSHLLAQKAPVIKRNIRLAKKYATRKRSPREFINPNINEKKANQKIRKVKYQLYEMGFTAKALEELTYMFNKSDIKAVRMQAGFELGLWYANQYDKSQAKQAIHYLNPIIQKDKNNKRAERAKVLKAESLFLLGDRDEANQLIDEALKENVHADLLLAKASLQPNFSRQMVYINKALKQTGMKPLLGQKSQDQQDYNSLIDVTPDLPKKLYDQLATVIIPAYNSADTIYVAIESMLKQTYENLEVIIVDDCSQDETYEVAKQYEKKDSRVRVLQTKENSGPYVARNEALNLAKGDFITINDADDWSHPEKIETQVRHLIDHPNAVANTSEQARLTDDMTFYRRGKPGTYIFSNMSSLMFKKQALEQLGYWDSVRFGADGEFKTRLKLIFGKEAVIDLKSGPLSFQRQSSGSLTGSSAFGYPGFFMGARKEYKEAQTKYHEEQEDDLYYPYPMKLRPFPVPEPMKPERESKQQERRHFDVIIASDFRLLGGTNMSNIEEMKAQRQLGLTTGLVQLNRFDVTSSKQMNPQVRKQIDGEHVSMVVYGEQVSCDLLIVRHPPILEEWQRYVPEIEAKQLKVIVNQTPKHEYSEGARTLYDIKKTANRTKDYFGKKGIWYPIGPVMRDSLEKYHQEDLKYINLSKEDWLNIINLSEWQRPNRPNHDKIKIGRHSRDHYVKWPTDKEVLLSVYPETDPFEVHILGGAKSPVELLGYQPDNWTIYQFGKKDPKEFLKDLDVFLYYTHPDLMEAFGRVMFEAMSAGIPVILPPIYKPVFGEAAIYVEWYDVKKTIHQLMDDPDWYERQVQTAFQYVEKTFGYSLHHKRIAGALTDSEGI</sequence>
<dbReference type="Gene3D" id="3.40.50.2000">
    <property type="entry name" value="Glycogen Phosphorylase B"/>
    <property type="match status" value="1"/>
</dbReference>
<dbReference type="InterPro" id="IPR011990">
    <property type="entry name" value="TPR-like_helical_dom_sf"/>
</dbReference>
<accession>A0ABN1A5W5</accession>
<dbReference type="PANTHER" id="PTHR43685">
    <property type="entry name" value="GLYCOSYLTRANSFERASE"/>
    <property type="match status" value="1"/>
</dbReference>
<evidence type="ECO:0000313" key="2">
    <source>
        <dbReference type="EMBL" id="GAA0468370.1"/>
    </source>
</evidence>
<dbReference type="Gene3D" id="1.25.40.10">
    <property type="entry name" value="Tetratricopeptide repeat domain"/>
    <property type="match status" value="1"/>
</dbReference>
<name>A0ABN1A5W5_9BACI</name>
<reference evidence="2 3" key="1">
    <citation type="journal article" date="2019" name="Int. J. Syst. Evol. Microbiol.">
        <title>The Global Catalogue of Microorganisms (GCM) 10K type strain sequencing project: providing services to taxonomists for standard genome sequencing and annotation.</title>
        <authorList>
            <consortium name="The Broad Institute Genomics Platform"/>
            <consortium name="The Broad Institute Genome Sequencing Center for Infectious Disease"/>
            <person name="Wu L."/>
            <person name="Ma J."/>
        </authorList>
    </citation>
    <scope>NUCLEOTIDE SEQUENCE [LARGE SCALE GENOMIC DNA]</scope>
    <source>
        <strain evidence="2 3">JCM 14193</strain>
    </source>
</reference>